<protein>
    <submittedName>
        <fullName evidence="2 4">Uncharacterized protein</fullName>
    </submittedName>
</protein>
<dbReference type="Proteomes" id="UP000275846">
    <property type="component" value="Unassembled WGS sequence"/>
</dbReference>
<dbReference type="OrthoDB" id="8052050at2759"/>
<evidence type="ECO:0000313" key="3">
    <source>
        <dbReference type="Proteomes" id="UP000275846"/>
    </source>
</evidence>
<accession>A0A183TT63</accession>
<dbReference type="WBParaSite" id="SSLN_0002039301-mRNA-1">
    <property type="protein sequence ID" value="SSLN_0002039301-mRNA-1"/>
    <property type="gene ID" value="SSLN_0002039301"/>
</dbReference>
<organism evidence="4">
    <name type="scientific">Schistocephalus solidus</name>
    <name type="common">Tapeworm</name>
    <dbReference type="NCBI Taxonomy" id="70667"/>
    <lineage>
        <taxon>Eukaryota</taxon>
        <taxon>Metazoa</taxon>
        <taxon>Spiralia</taxon>
        <taxon>Lophotrochozoa</taxon>
        <taxon>Platyhelminthes</taxon>
        <taxon>Cestoda</taxon>
        <taxon>Eucestoda</taxon>
        <taxon>Diphyllobothriidea</taxon>
        <taxon>Diphyllobothriidae</taxon>
        <taxon>Schistocephalus</taxon>
    </lineage>
</organism>
<reference evidence="4" key="1">
    <citation type="submission" date="2016-06" db="UniProtKB">
        <authorList>
            <consortium name="WormBaseParasite"/>
        </authorList>
    </citation>
    <scope>IDENTIFICATION</scope>
</reference>
<evidence type="ECO:0000313" key="2">
    <source>
        <dbReference type="EMBL" id="VDM06047.1"/>
    </source>
</evidence>
<dbReference type="AlphaFoldDB" id="A0A183TT63"/>
<gene>
    <name evidence="2" type="ORF">SSLN_LOCUS19661</name>
</gene>
<feature type="compositionally biased region" description="Basic and acidic residues" evidence="1">
    <location>
        <begin position="100"/>
        <end position="109"/>
    </location>
</feature>
<feature type="compositionally biased region" description="Polar residues" evidence="1">
    <location>
        <begin position="120"/>
        <end position="130"/>
    </location>
</feature>
<reference evidence="2 3" key="2">
    <citation type="submission" date="2018-11" db="EMBL/GenBank/DDBJ databases">
        <authorList>
            <consortium name="Pathogen Informatics"/>
        </authorList>
    </citation>
    <scope>NUCLEOTIDE SEQUENCE [LARGE SCALE GENOMIC DNA]</scope>
    <source>
        <strain evidence="2 3">NST_G2</strain>
    </source>
</reference>
<sequence>MRRRTNSTRTCTPCWRLSKTSSDAAKDKFYEDLHALLATVPKEDKLIVLSDFKARVGTDHAAWQGVLGPHGDLGTYPVETLTPFGLCSRPEARSTGSAGDKGDPRRRWMDGSPPRHLQDETSSTATQKTPSADGRTLLTEKTQILKRWAEHFQSVLNQPSIISDAAIDRLSEVEINANLDLPPSLQETVRAVQQLSSGKAPGSDAIPSEIYKHGGPQLINRLTIWVAEGSFVLRKQNATAPMEQQAEPLVLQETDFNSSPKSDTGGFGAPKIYV</sequence>
<keyword evidence="3" id="KW-1185">Reference proteome</keyword>
<evidence type="ECO:0000313" key="4">
    <source>
        <dbReference type="WBParaSite" id="SSLN_0002039301-mRNA-1"/>
    </source>
</evidence>
<dbReference type="EMBL" id="UYSU01048575">
    <property type="protein sequence ID" value="VDM06047.1"/>
    <property type="molecule type" value="Genomic_DNA"/>
</dbReference>
<feature type="region of interest" description="Disordered" evidence="1">
    <location>
        <begin position="87"/>
        <end position="136"/>
    </location>
</feature>
<name>A0A183TT63_SCHSO</name>
<proteinExistence type="predicted"/>
<evidence type="ECO:0000256" key="1">
    <source>
        <dbReference type="SAM" id="MobiDB-lite"/>
    </source>
</evidence>